<dbReference type="RefSeq" id="WP_075360877.1">
    <property type="nucleotide sequence ID" value="NZ_MPDM01000001.1"/>
</dbReference>
<evidence type="ECO:0000256" key="1">
    <source>
        <dbReference type="SAM" id="MobiDB-lite"/>
    </source>
</evidence>
<proteinExistence type="predicted"/>
<reference evidence="3" key="1">
    <citation type="submission" date="2016-11" db="EMBL/GenBank/DDBJ databases">
        <title>Actinomyces gypaetusis sp. nov. isolated from Gypaetus barbatus in Qinghai Tibet Plateau China.</title>
        <authorList>
            <person name="Meng X."/>
        </authorList>
    </citation>
    <scope>NUCLEOTIDE SEQUENCE [LARGE SCALE GENOMIC DNA]</scope>
    <source>
        <strain evidence="3">DSM 15383</strain>
    </source>
</reference>
<accession>A0A1Q5PSZ6</accession>
<feature type="compositionally biased region" description="Polar residues" evidence="1">
    <location>
        <begin position="100"/>
        <end position="121"/>
    </location>
</feature>
<keyword evidence="3" id="KW-1185">Reference proteome</keyword>
<gene>
    <name evidence="2" type="ORF">BM477_01420</name>
</gene>
<name>A0A1Q5PSZ6_9ACTO</name>
<comment type="caution">
    <text evidence="2">The sequence shown here is derived from an EMBL/GenBank/DDBJ whole genome shotgun (WGS) entry which is preliminary data.</text>
</comment>
<dbReference type="AlphaFoldDB" id="A0A1Q5PSZ6"/>
<dbReference type="Proteomes" id="UP000186465">
    <property type="component" value="Unassembled WGS sequence"/>
</dbReference>
<protein>
    <submittedName>
        <fullName evidence="2">Uncharacterized protein</fullName>
    </submittedName>
</protein>
<evidence type="ECO:0000313" key="2">
    <source>
        <dbReference type="EMBL" id="OKL50639.1"/>
    </source>
</evidence>
<feature type="region of interest" description="Disordered" evidence="1">
    <location>
        <begin position="44"/>
        <end position="127"/>
    </location>
</feature>
<dbReference type="EMBL" id="MPDM01000001">
    <property type="protein sequence ID" value="OKL50639.1"/>
    <property type="molecule type" value="Genomic_DNA"/>
</dbReference>
<sequence length="127" mass="13303">MFKKSKCPHHKGHALTAALSFVVLGAAVAAYVFRDSFSHKLGSFRSGAGDSSAHYTDHPAPNYHVGHTPPTGPGAHGGHTVSSTGHKTHTHSTGEDEYTVPTTQNVSSSSHVGSPMQSALNYDQDPA</sequence>
<evidence type="ECO:0000313" key="3">
    <source>
        <dbReference type="Proteomes" id="UP000186465"/>
    </source>
</evidence>
<organism evidence="2 3">
    <name type="scientific">Boudabousia marimammalium</name>
    <dbReference type="NCBI Taxonomy" id="156892"/>
    <lineage>
        <taxon>Bacteria</taxon>
        <taxon>Bacillati</taxon>
        <taxon>Actinomycetota</taxon>
        <taxon>Actinomycetes</taxon>
        <taxon>Actinomycetales</taxon>
        <taxon>Actinomycetaceae</taxon>
        <taxon>Boudabousia</taxon>
    </lineage>
</organism>